<keyword evidence="3" id="KW-1185">Reference proteome</keyword>
<sequence length="76" mass="8647">MPCHTAPRHASKRTIQTFKSSKSFSGGQTVFFVLCSILSCDIIFLLLIIKIEIQDRVGLKDEKPRKGEYNVTMFLL</sequence>
<reference evidence="2" key="2">
    <citation type="submission" date="2022-06" db="UniProtKB">
        <authorList>
            <consortium name="EnsemblMetazoa"/>
        </authorList>
    </citation>
    <scope>IDENTIFICATION</scope>
    <source>
        <strain evidence="2">DF5081</strain>
    </source>
</reference>
<proteinExistence type="predicted"/>
<dbReference type="EnsemblMetazoa" id="CJA40658.1">
    <property type="protein sequence ID" value="CJA40658.1"/>
    <property type="gene ID" value="WBGene00216506"/>
</dbReference>
<organism evidence="2 3">
    <name type="scientific">Caenorhabditis japonica</name>
    <dbReference type="NCBI Taxonomy" id="281687"/>
    <lineage>
        <taxon>Eukaryota</taxon>
        <taxon>Metazoa</taxon>
        <taxon>Ecdysozoa</taxon>
        <taxon>Nematoda</taxon>
        <taxon>Chromadorea</taxon>
        <taxon>Rhabditida</taxon>
        <taxon>Rhabditina</taxon>
        <taxon>Rhabditomorpha</taxon>
        <taxon>Rhabditoidea</taxon>
        <taxon>Rhabditidae</taxon>
        <taxon>Peloderinae</taxon>
        <taxon>Caenorhabditis</taxon>
    </lineage>
</organism>
<evidence type="ECO:0000313" key="2">
    <source>
        <dbReference type="EnsemblMetazoa" id="CJA40658.1"/>
    </source>
</evidence>
<dbReference type="Proteomes" id="UP000005237">
    <property type="component" value="Unassembled WGS sequence"/>
</dbReference>
<keyword evidence="1" id="KW-1133">Transmembrane helix</keyword>
<accession>A0A8R1IX02</accession>
<feature type="transmembrane region" description="Helical" evidence="1">
    <location>
        <begin position="29"/>
        <end position="49"/>
    </location>
</feature>
<keyword evidence="1" id="KW-0472">Membrane</keyword>
<dbReference type="AlphaFoldDB" id="A0A8R1IX02"/>
<reference evidence="3" key="1">
    <citation type="submission" date="2010-08" db="EMBL/GenBank/DDBJ databases">
        <authorList>
            <consortium name="Caenorhabditis japonica Sequencing Consortium"/>
            <person name="Wilson R.K."/>
        </authorList>
    </citation>
    <scope>NUCLEOTIDE SEQUENCE [LARGE SCALE GENOMIC DNA]</scope>
    <source>
        <strain evidence="3">DF5081</strain>
    </source>
</reference>
<name>A0A8R1IX02_CAEJA</name>
<evidence type="ECO:0000313" key="3">
    <source>
        <dbReference type="Proteomes" id="UP000005237"/>
    </source>
</evidence>
<protein>
    <submittedName>
        <fullName evidence="2">Uncharacterized protein</fullName>
    </submittedName>
</protein>
<keyword evidence="1" id="KW-0812">Transmembrane</keyword>
<evidence type="ECO:0000256" key="1">
    <source>
        <dbReference type="SAM" id="Phobius"/>
    </source>
</evidence>